<dbReference type="Ensembl" id="ENSBIXT00000037860.1">
    <property type="protein sequence ID" value="ENSBIXP00000022639.1"/>
    <property type="gene ID" value="ENSBIXG00000025424.1"/>
</dbReference>
<accession>A0A4W2DUA3</accession>
<keyword evidence="6" id="KW-0507">mRNA processing</keyword>
<evidence type="ECO:0000256" key="10">
    <source>
        <dbReference type="ARBA" id="ARBA00022840"/>
    </source>
</evidence>
<keyword evidence="10" id="KW-0067">ATP-binding</keyword>
<evidence type="ECO:0000256" key="14">
    <source>
        <dbReference type="SAM" id="MobiDB-lite"/>
    </source>
</evidence>
<evidence type="ECO:0000313" key="17">
    <source>
        <dbReference type="Ensembl" id="ENSBIXP00000022639.1"/>
    </source>
</evidence>
<dbReference type="Proteomes" id="UP000314981">
    <property type="component" value="Chromosome 6"/>
</dbReference>
<keyword evidence="9" id="KW-0547">Nucleotide-binding</keyword>
<dbReference type="GO" id="GO:0005524">
    <property type="term" value="F:ATP binding"/>
    <property type="evidence" value="ECO:0007669"/>
    <property type="project" value="UniProtKB-KW"/>
</dbReference>
<keyword evidence="12" id="KW-0539">Nucleus</keyword>
<evidence type="ECO:0000256" key="7">
    <source>
        <dbReference type="ARBA" id="ARBA00022679"/>
    </source>
</evidence>
<dbReference type="Gene3D" id="1.10.1410.10">
    <property type="match status" value="1"/>
</dbReference>
<sequence>MPFPVTTQGSQQAQSPQKTDLAGPKETDCLLTQKLVETLKPFGVFEEEEELQCRILIWGKLNNLEEVKDLRAVEEAFDQLSNCFDGIEIGILFARLALQTIPEDLDLTDDSLLKNLNVRCIISLNGFRVSNEILYLVPNIDYFRLTLKSIKLWAKCHNIYSNILGFLGGISWAMLVARTCQLYPNAICQLLYINFSGYFLNGMRLDYIKIKLIVDSEKKSL</sequence>
<evidence type="ECO:0000256" key="3">
    <source>
        <dbReference type="ARBA" id="ARBA00004123"/>
    </source>
</evidence>
<dbReference type="PANTHER" id="PTHR10682:SF19">
    <property type="entry name" value="POLY(A) POLYMERASE BETA"/>
    <property type="match status" value="1"/>
</dbReference>
<dbReference type="Pfam" id="PF20750">
    <property type="entry name" value="PAP_NTPase"/>
    <property type="match status" value="1"/>
</dbReference>
<feature type="domain" description="Poly(A) polymerase nucleotidyltransferase" evidence="16">
    <location>
        <begin position="61"/>
        <end position="137"/>
    </location>
</feature>
<dbReference type="Gene3D" id="3.30.460.10">
    <property type="entry name" value="Beta Polymerase, domain 2"/>
    <property type="match status" value="1"/>
</dbReference>
<dbReference type="EC" id="2.7.7.19" evidence="5"/>
<dbReference type="GO" id="GO:0046872">
    <property type="term" value="F:metal ion binding"/>
    <property type="evidence" value="ECO:0007669"/>
    <property type="project" value="UniProtKB-KW"/>
</dbReference>
<keyword evidence="7" id="KW-0808">Transferase</keyword>
<proteinExistence type="inferred from homology"/>
<keyword evidence="18" id="KW-1185">Reference proteome</keyword>
<evidence type="ECO:0000256" key="8">
    <source>
        <dbReference type="ARBA" id="ARBA00022723"/>
    </source>
</evidence>
<dbReference type="SMR" id="A0A4W2DUA3"/>
<dbReference type="InterPro" id="IPR007012">
    <property type="entry name" value="PolA_pol_cen_dom"/>
</dbReference>
<feature type="region of interest" description="Disordered" evidence="14">
    <location>
        <begin position="1"/>
        <end position="24"/>
    </location>
</feature>
<dbReference type="SUPFAM" id="SSF81301">
    <property type="entry name" value="Nucleotidyltransferase"/>
    <property type="match status" value="1"/>
</dbReference>
<evidence type="ECO:0000256" key="1">
    <source>
        <dbReference type="ARBA" id="ARBA00001936"/>
    </source>
</evidence>
<evidence type="ECO:0000259" key="15">
    <source>
        <dbReference type="Pfam" id="PF04928"/>
    </source>
</evidence>
<dbReference type="STRING" id="30522.A0A4W2DUA3"/>
<evidence type="ECO:0000256" key="9">
    <source>
        <dbReference type="ARBA" id="ARBA00022741"/>
    </source>
</evidence>
<dbReference type="PANTHER" id="PTHR10682">
    <property type="entry name" value="POLY A POLYMERASE"/>
    <property type="match status" value="1"/>
</dbReference>
<dbReference type="GO" id="GO:0005634">
    <property type="term" value="C:nucleus"/>
    <property type="evidence" value="ECO:0007669"/>
    <property type="project" value="UniProtKB-SubCell"/>
</dbReference>
<dbReference type="GO" id="GO:1990817">
    <property type="term" value="F:poly(A) RNA polymerase activity"/>
    <property type="evidence" value="ECO:0007669"/>
    <property type="project" value="UniProtKB-EC"/>
</dbReference>
<dbReference type="InterPro" id="IPR048840">
    <property type="entry name" value="PolA_pol_NTPase"/>
</dbReference>
<reference evidence="17 18" key="1">
    <citation type="submission" date="2018-11" db="EMBL/GenBank/DDBJ databases">
        <title>Haplotype-resolved cattle genomes.</title>
        <authorList>
            <person name="Low W.Y."/>
            <person name="Tearle R."/>
            <person name="Bickhart D.M."/>
            <person name="Rosen B.D."/>
            <person name="Koren S."/>
            <person name="Rhie A."/>
            <person name="Hiendleder S."/>
            <person name="Phillippy A.M."/>
            <person name="Smith T.P.L."/>
            <person name="Williams J.L."/>
        </authorList>
    </citation>
    <scope>NUCLEOTIDE SEQUENCE [LARGE SCALE GENOMIC DNA]</scope>
</reference>
<dbReference type="SUPFAM" id="SSF81631">
    <property type="entry name" value="PAP/OAS1 substrate-binding domain"/>
    <property type="match status" value="1"/>
</dbReference>
<evidence type="ECO:0000256" key="5">
    <source>
        <dbReference type="ARBA" id="ARBA00012388"/>
    </source>
</evidence>
<evidence type="ECO:0000259" key="16">
    <source>
        <dbReference type="Pfam" id="PF20750"/>
    </source>
</evidence>
<name>A0A4W2DUA3_BOBOX</name>
<feature type="compositionally biased region" description="Polar residues" evidence="14">
    <location>
        <begin position="1"/>
        <end position="18"/>
    </location>
</feature>
<comment type="cofactor">
    <cofactor evidence="1">
        <name>Mn(2+)</name>
        <dbReference type="ChEBI" id="CHEBI:29035"/>
    </cofactor>
</comment>
<evidence type="ECO:0000256" key="11">
    <source>
        <dbReference type="ARBA" id="ARBA00022842"/>
    </source>
</evidence>
<dbReference type="GO" id="GO:0006397">
    <property type="term" value="P:mRNA processing"/>
    <property type="evidence" value="ECO:0007669"/>
    <property type="project" value="UniProtKB-KW"/>
</dbReference>
<dbReference type="Pfam" id="PF04928">
    <property type="entry name" value="PAP_central"/>
    <property type="match status" value="1"/>
</dbReference>
<organism evidence="17 18">
    <name type="scientific">Bos indicus x Bos taurus</name>
    <name type="common">Hybrid cattle</name>
    <dbReference type="NCBI Taxonomy" id="30522"/>
    <lineage>
        <taxon>Eukaryota</taxon>
        <taxon>Metazoa</taxon>
        <taxon>Chordata</taxon>
        <taxon>Craniata</taxon>
        <taxon>Vertebrata</taxon>
        <taxon>Euteleostomi</taxon>
        <taxon>Mammalia</taxon>
        <taxon>Eutheria</taxon>
        <taxon>Laurasiatheria</taxon>
        <taxon>Artiodactyla</taxon>
        <taxon>Ruminantia</taxon>
        <taxon>Pecora</taxon>
        <taxon>Bovidae</taxon>
        <taxon>Bovinae</taxon>
        <taxon>Bos</taxon>
    </lineage>
</organism>
<comment type="subcellular location">
    <subcellularLocation>
        <location evidence="3">Nucleus</location>
    </subcellularLocation>
</comment>
<keyword evidence="11" id="KW-0460">Magnesium</keyword>
<comment type="cofactor">
    <cofactor evidence="2">
        <name>Mg(2+)</name>
        <dbReference type="ChEBI" id="CHEBI:18420"/>
    </cofactor>
</comment>
<evidence type="ECO:0000256" key="13">
    <source>
        <dbReference type="ARBA" id="ARBA00048830"/>
    </source>
</evidence>
<evidence type="ECO:0000256" key="12">
    <source>
        <dbReference type="ARBA" id="ARBA00023242"/>
    </source>
</evidence>
<reference evidence="17" key="3">
    <citation type="submission" date="2025-09" db="UniProtKB">
        <authorList>
            <consortium name="Ensembl"/>
        </authorList>
    </citation>
    <scope>IDENTIFICATION</scope>
</reference>
<evidence type="ECO:0000256" key="6">
    <source>
        <dbReference type="ARBA" id="ARBA00022664"/>
    </source>
</evidence>
<dbReference type="InterPro" id="IPR043519">
    <property type="entry name" value="NT_sf"/>
</dbReference>
<dbReference type="AlphaFoldDB" id="A0A4W2DUA3"/>
<comment type="catalytic activity">
    <reaction evidence="13">
        <text>RNA(n) + ATP = RNA(n)-3'-adenine ribonucleotide + diphosphate</text>
        <dbReference type="Rhea" id="RHEA:11332"/>
        <dbReference type="Rhea" id="RHEA-COMP:14527"/>
        <dbReference type="Rhea" id="RHEA-COMP:17347"/>
        <dbReference type="ChEBI" id="CHEBI:30616"/>
        <dbReference type="ChEBI" id="CHEBI:33019"/>
        <dbReference type="ChEBI" id="CHEBI:140395"/>
        <dbReference type="ChEBI" id="CHEBI:173115"/>
        <dbReference type="EC" id="2.7.7.19"/>
    </reaction>
</comment>
<keyword evidence="8" id="KW-0479">Metal-binding</keyword>
<evidence type="ECO:0000256" key="4">
    <source>
        <dbReference type="ARBA" id="ARBA00010912"/>
    </source>
</evidence>
<feature type="domain" description="Poly(A) polymerase central" evidence="15">
    <location>
        <begin position="143"/>
        <end position="195"/>
    </location>
</feature>
<protein>
    <recommendedName>
        <fullName evidence="5">polynucleotide adenylyltransferase</fullName>
        <ecNumber evidence="5">2.7.7.19</ecNumber>
    </recommendedName>
</protein>
<comment type="similarity">
    <text evidence="4">Belongs to the poly(A) polymerase family.</text>
</comment>
<reference evidence="17" key="2">
    <citation type="submission" date="2025-08" db="UniProtKB">
        <authorList>
            <consortium name="Ensembl"/>
        </authorList>
    </citation>
    <scope>IDENTIFICATION</scope>
</reference>
<evidence type="ECO:0000256" key="2">
    <source>
        <dbReference type="ARBA" id="ARBA00001946"/>
    </source>
</evidence>
<evidence type="ECO:0000313" key="18">
    <source>
        <dbReference type="Proteomes" id="UP000314981"/>
    </source>
</evidence>